<dbReference type="RefSeq" id="WP_380858730.1">
    <property type="nucleotide sequence ID" value="NZ_JBHRXV010000004.1"/>
</dbReference>
<dbReference type="EMBL" id="JBHRXV010000004">
    <property type="protein sequence ID" value="MFC3712242.1"/>
    <property type="molecule type" value="Genomic_DNA"/>
</dbReference>
<keyword evidence="1" id="KW-0732">Signal</keyword>
<gene>
    <name evidence="2" type="ORF">ACFOMD_06655</name>
</gene>
<keyword evidence="3" id="KW-1185">Reference proteome</keyword>
<protein>
    <recommendedName>
        <fullName evidence="4">Secreted protein</fullName>
    </recommendedName>
</protein>
<evidence type="ECO:0000313" key="3">
    <source>
        <dbReference type="Proteomes" id="UP001595615"/>
    </source>
</evidence>
<organism evidence="2 3">
    <name type="scientific">Sphingoaurantiacus capsulatus</name>
    <dbReference type="NCBI Taxonomy" id="1771310"/>
    <lineage>
        <taxon>Bacteria</taxon>
        <taxon>Pseudomonadati</taxon>
        <taxon>Pseudomonadota</taxon>
        <taxon>Alphaproteobacteria</taxon>
        <taxon>Sphingomonadales</taxon>
        <taxon>Sphingosinicellaceae</taxon>
        <taxon>Sphingoaurantiacus</taxon>
    </lineage>
</organism>
<accession>A0ABV7X8A0</accession>
<proteinExistence type="predicted"/>
<name>A0ABV7X8A0_9SPHN</name>
<reference evidence="3" key="1">
    <citation type="journal article" date="2019" name="Int. J. Syst. Evol. Microbiol.">
        <title>The Global Catalogue of Microorganisms (GCM) 10K type strain sequencing project: providing services to taxonomists for standard genome sequencing and annotation.</title>
        <authorList>
            <consortium name="The Broad Institute Genomics Platform"/>
            <consortium name="The Broad Institute Genome Sequencing Center for Infectious Disease"/>
            <person name="Wu L."/>
            <person name="Ma J."/>
        </authorList>
    </citation>
    <scope>NUCLEOTIDE SEQUENCE [LARGE SCALE GENOMIC DNA]</scope>
    <source>
        <strain evidence="3">KCTC 42644</strain>
    </source>
</reference>
<evidence type="ECO:0000313" key="2">
    <source>
        <dbReference type="EMBL" id="MFC3712242.1"/>
    </source>
</evidence>
<evidence type="ECO:0000256" key="1">
    <source>
        <dbReference type="SAM" id="SignalP"/>
    </source>
</evidence>
<sequence length="92" mass="9848">MRLIAATLIVAVAGLSSTTAVLAQGEAKVVGTTGDEGVGDQRIICRKQTEVGSLVRKKKMCFTKAEWDLIAEREQVGVKRTQDELSARSTGN</sequence>
<feature type="chain" id="PRO_5046870648" description="Secreted protein" evidence="1">
    <location>
        <begin position="24"/>
        <end position="92"/>
    </location>
</feature>
<feature type="signal peptide" evidence="1">
    <location>
        <begin position="1"/>
        <end position="23"/>
    </location>
</feature>
<comment type="caution">
    <text evidence="2">The sequence shown here is derived from an EMBL/GenBank/DDBJ whole genome shotgun (WGS) entry which is preliminary data.</text>
</comment>
<dbReference type="Proteomes" id="UP001595615">
    <property type="component" value="Unassembled WGS sequence"/>
</dbReference>
<evidence type="ECO:0008006" key="4">
    <source>
        <dbReference type="Google" id="ProtNLM"/>
    </source>
</evidence>